<dbReference type="eggNOG" id="COG1983">
    <property type="taxonomic scope" value="Bacteria"/>
</dbReference>
<evidence type="ECO:0000256" key="6">
    <source>
        <dbReference type="SAM" id="Phobius"/>
    </source>
</evidence>
<sequence>MARRLTRNANDKIIAGVCSGLARYFNIDPVIIRVIWGVSFLAYGIGLLPYLIFWLILPEE</sequence>
<evidence type="ECO:0000313" key="9">
    <source>
        <dbReference type="Proteomes" id="UP000030019"/>
    </source>
</evidence>
<dbReference type="EMBL" id="JPEN01000012">
    <property type="protein sequence ID" value="KGM38095.1"/>
    <property type="molecule type" value="Genomic_DNA"/>
</dbReference>
<protein>
    <submittedName>
        <fullName evidence="8">Transcriptional regulator</fullName>
    </submittedName>
</protein>
<gene>
    <name evidence="8" type="ORF">SSIN_0038</name>
</gene>
<reference evidence="8 9" key="1">
    <citation type="submission" date="2014-06" db="EMBL/GenBank/DDBJ databases">
        <authorList>
            <person name="Teng J.L."/>
            <person name="Huang Y."/>
            <person name="Tse H."/>
            <person name="Lau S.K."/>
            <person name="Woo P.C."/>
        </authorList>
    </citation>
    <scope>NUCLEOTIDE SEQUENCE [LARGE SCALE GENOMIC DNA]</scope>
    <source>
        <strain evidence="8 9">HKU4</strain>
    </source>
</reference>
<dbReference type="Proteomes" id="UP000030019">
    <property type="component" value="Unassembled WGS sequence"/>
</dbReference>
<keyword evidence="5 6" id="KW-0472">Membrane</keyword>
<feature type="transmembrane region" description="Helical" evidence="6">
    <location>
        <begin position="30"/>
        <end position="57"/>
    </location>
</feature>
<evidence type="ECO:0000313" key="8">
    <source>
        <dbReference type="EMBL" id="KGM38095.1"/>
    </source>
</evidence>
<dbReference type="GO" id="GO:0005886">
    <property type="term" value="C:plasma membrane"/>
    <property type="evidence" value="ECO:0007669"/>
    <property type="project" value="UniProtKB-SubCell"/>
</dbReference>
<dbReference type="Pfam" id="PF04024">
    <property type="entry name" value="PspC"/>
    <property type="match status" value="1"/>
</dbReference>
<dbReference type="InterPro" id="IPR007168">
    <property type="entry name" value="Phageshock_PspC_N"/>
</dbReference>
<evidence type="ECO:0000256" key="1">
    <source>
        <dbReference type="ARBA" id="ARBA00004162"/>
    </source>
</evidence>
<dbReference type="RefSeq" id="WP_037614413.1">
    <property type="nucleotide sequence ID" value="NZ_JPEN01000012.1"/>
</dbReference>
<dbReference type="InterPro" id="IPR052027">
    <property type="entry name" value="PspC"/>
</dbReference>
<dbReference type="PANTHER" id="PTHR33885:SF3">
    <property type="entry name" value="PHAGE SHOCK PROTEIN C"/>
    <property type="match status" value="1"/>
</dbReference>
<comment type="caution">
    <text evidence="8">The sequence shown here is derived from an EMBL/GenBank/DDBJ whole genome shotgun (WGS) entry which is preliminary data.</text>
</comment>
<evidence type="ECO:0000256" key="3">
    <source>
        <dbReference type="ARBA" id="ARBA00022692"/>
    </source>
</evidence>
<evidence type="ECO:0000256" key="4">
    <source>
        <dbReference type="ARBA" id="ARBA00022989"/>
    </source>
</evidence>
<proteinExistence type="predicted"/>
<dbReference type="PATRIC" id="fig|176090.4.peg.38"/>
<keyword evidence="4 6" id="KW-1133">Transmembrane helix</keyword>
<comment type="subcellular location">
    <subcellularLocation>
        <location evidence="1">Cell membrane</location>
        <topology evidence="1">Single-pass membrane protein</topology>
    </subcellularLocation>
</comment>
<keyword evidence="3 6" id="KW-0812">Transmembrane</keyword>
<dbReference type="PANTHER" id="PTHR33885">
    <property type="entry name" value="PHAGE SHOCK PROTEIN C"/>
    <property type="match status" value="1"/>
</dbReference>
<evidence type="ECO:0000256" key="5">
    <source>
        <dbReference type="ARBA" id="ARBA00023136"/>
    </source>
</evidence>
<evidence type="ECO:0000259" key="7">
    <source>
        <dbReference type="Pfam" id="PF04024"/>
    </source>
</evidence>
<name>A0A0A0DJ89_9STRE</name>
<keyword evidence="9" id="KW-1185">Reference proteome</keyword>
<feature type="domain" description="Phage shock protein PspC N-terminal" evidence="7">
    <location>
        <begin position="3"/>
        <end position="60"/>
    </location>
</feature>
<organism evidence="8 9">
    <name type="scientific">Streptococcus sinensis</name>
    <dbReference type="NCBI Taxonomy" id="176090"/>
    <lineage>
        <taxon>Bacteria</taxon>
        <taxon>Bacillati</taxon>
        <taxon>Bacillota</taxon>
        <taxon>Bacilli</taxon>
        <taxon>Lactobacillales</taxon>
        <taxon>Streptococcaceae</taxon>
        <taxon>Streptococcus</taxon>
    </lineage>
</organism>
<dbReference type="AlphaFoldDB" id="A0A0A0DJ89"/>
<evidence type="ECO:0000256" key="2">
    <source>
        <dbReference type="ARBA" id="ARBA00022475"/>
    </source>
</evidence>
<dbReference type="STRING" id="176090.SSIN_0038"/>
<accession>A0A0A0DJ89</accession>
<keyword evidence="2" id="KW-1003">Cell membrane</keyword>